<proteinExistence type="inferred from homology"/>
<feature type="binding site" evidence="3">
    <location>
        <position position="366"/>
    </location>
    <ligand>
        <name>substrate</name>
    </ligand>
</feature>
<dbReference type="Gene3D" id="3.75.10.20">
    <property type="entry name" value="Succinylarginine dihydrolase"/>
    <property type="match status" value="1"/>
</dbReference>
<evidence type="ECO:0000256" key="1">
    <source>
        <dbReference type="ARBA" id="ARBA00022503"/>
    </source>
</evidence>
<feature type="active site" evidence="3">
    <location>
        <position position="253"/>
    </location>
</feature>
<comment type="similarity">
    <text evidence="3">Belongs to the succinylarginine dihydrolase family.</text>
</comment>
<organism evidence="4 5">
    <name type="scientific">SAR86 cluster bacterium</name>
    <dbReference type="NCBI Taxonomy" id="2030880"/>
    <lineage>
        <taxon>Bacteria</taxon>
        <taxon>Pseudomonadati</taxon>
        <taxon>Pseudomonadota</taxon>
        <taxon>Gammaproteobacteria</taxon>
        <taxon>SAR86 cluster</taxon>
    </lineage>
</organism>
<feature type="active site" description="Nucleophile" evidence="3">
    <location>
        <position position="372"/>
    </location>
</feature>
<dbReference type="Pfam" id="PF04996">
    <property type="entry name" value="AstB"/>
    <property type="match status" value="1"/>
</dbReference>
<keyword evidence="2 3" id="KW-0378">Hydrolase</keyword>
<gene>
    <name evidence="3" type="primary">astB</name>
    <name evidence="4" type="ORF">DBW96_01775</name>
</gene>
<feature type="binding site" evidence="3">
    <location>
        <position position="255"/>
    </location>
    <ligand>
        <name>substrate</name>
    </ligand>
</feature>
<dbReference type="GO" id="GO:0019545">
    <property type="term" value="P:L-arginine catabolic process to succinate"/>
    <property type="evidence" value="ECO:0007669"/>
    <property type="project" value="UniProtKB-UniRule"/>
</dbReference>
<dbReference type="UniPathway" id="UPA00185">
    <property type="reaction ID" value="UER00280"/>
</dbReference>
<dbReference type="HAMAP" id="MF_01172">
    <property type="entry name" value="AstB"/>
    <property type="match status" value="1"/>
</dbReference>
<dbReference type="PANTHER" id="PTHR30420:SF2">
    <property type="entry name" value="N-SUCCINYLARGININE DIHYDROLASE"/>
    <property type="match status" value="1"/>
</dbReference>
<comment type="function">
    <text evidence="3">Catalyzes the hydrolysis of N(2)-succinylarginine into N(2)-succinylornithine, ammonia and CO(2).</text>
</comment>
<dbReference type="EC" id="3.5.3.23" evidence="3"/>
<feature type="binding site" evidence="3">
    <location>
        <position position="217"/>
    </location>
    <ligand>
        <name>substrate</name>
    </ligand>
</feature>
<accession>A0A368BX68</accession>
<sequence>MAKIIGAKEAMTFKEINFDGLIGSTHNYGGLSEGNVASQKNIDQVSNPRMAALQGLQKMELLLDEGLHQGIFLPHERPYLKILKEFGYSGSGVEIINDVSKSNKLLLKNIYSASSMWAANTATFSSKLDSLDNKNHLTPANLNSMFHRSIEKDFVTNQLNDIFGQIASIHQPRPTIGAFGDEGAANHLRVSSSHSKEGFQVFVHGGSAFRYNKLVKRQALEISSSISKSHKLDETKVFFLQQNQEAIREGSFHNDIVSLANENLFIAHEKAFENKADLNELIGILKANVNNFLYIEIPDALINLKDLVSSYLLNSQLVTKSDNQMMIIFPLEVQDYSNCGSWIDSLTENSPIDSIKYVDIRQSMMNGGGPACLRFRATFEENEISEINSSYLMDHHKIQSIKDLVNKHYRDKIHPDDLADPSLMEESYLFLDELTELLNLGSIYSFQKT</sequence>
<comment type="pathway">
    <text evidence="3">Amino-acid degradation; L-arginine degradation via AST pathway; L-glutamate and succinate from L-arginine: step 2/5.</text>
</comment>
<feature type="binding site" evidence="3">
    <location>
        <begin position="147"/>
        <end position="148"/>
    </location>
    <ligand>
        <name>substrate</name>
    </ligand>
</feature>
<evidence type="ECO:0000313" key="5">
    <source>
        <dbReference type="Proteomes" id="UP000253307"/>
    </source>
</evidence>
<dbReference type="GO" id="GO:0019544">
    <property type="term" value="P:L-arginine catabolic process to L-glutamate"/>
    <property type="evidence" value="ECO:0007669"/>
    <property type="project" value="UniProtKB-UniRule"/>
</dbReference>
<comment type="caution">
    <text evidence="4">The sequence shown here is derived from an EMBL/GenBank/DDBJ whole genome shotgun (WGS) entry which is preliminary data.</text>
</comment>
<name>A0A368BX68_9GAMM</name>
<dbReference type="GO" id="GO:0009015">
    <property type="term" value="F:N-succinylarginine dihydrolase activity"/>
    <property type="evidence" value="ECO:0007669"/>
    <property type="project" value="UniProtKB-UniRule"/>
</dbReference>
<feature type="active site" evidence="3">
    <location>
        <position position="182"/>
    </location>
</feature>
<dbReference type="NCBIfam" id="NF009789">
    <property type="entry name" value="PRK13281.1"/>
    <property type="match status" value="1"/>
</dbReference>
<dbReference type="EMBL" id="QOPE01000009">
    <property type="protein sequence ID" value="RCL41939.1"/>
    <property type="molecule type" value="Genomic_DNA"/>
</dbReference>
<dbReference type="AlphaFoldDB" id="A0A368BX68"/>
<reference evidence="4 5" key="1">
    <citation type="journal article" date="2018" name="Microbiome">
        <title>Fine metagenomic profile of the Mediterranean stratified and mixed water columns revealed by assembly and recruitment.</title>
        <authorList>
            <person name="Haro-Moreno J.M."/>
            <person name="Lopez-Perez M."/>
            <person name="De La Torre J.R."/>
            <person name="Picazo A."/>
            <person name="Camacho A."/>
            <person name="Rodriguez-Valera F."/>
        </authorList>
    </citation>
    <scope>NUCLEOTIDE SEQUENCE [LARGE SCALE GENOMIC DNA]</scope>
    <source>
        <strain evidence="4">MED-G82</strain>
    </source>
</reference>
<dbReference type="SUPFAM" id="SSF55909">
    <property type="entry name" value="Pentein"/>
    <property type="match status" value="1"/>
</dbReference>
<dbReference type="InterPro" id="IPR037031">
    <property type="entry name" value="AstB_sf"/>
</dbReference>
<protein>
    <recommendedName>
        <fullName evidence="3">N-succinylarginine dihydrolase</fullName>
        <ecNumber evidence="3">3.5.3.23</ecNumber>
    </recommendedName>
</protein>
<dbReference type="InterPro" id="IPR007079">
    <property type="entry name" value="SuccinylArg_d-Hdrlase_AstB"/>
</dbReference>
<evidence type="ECO:0000256" key="3">
    <source>
        <dbReference type="HAMAP-Rule" id="MF_01172"/>
    </source>
</evidence>
<dbReference type="Proteomes" id="UP000253307">
    <property type="component" value="Unassembled WGS sequence"/>
</dbReference>
<comment type="catalytic activity">
    <reaction evidence="3">
        <text>N(2)-succinyl-L-arginine + 2 H2O + 2 H(+) = N(2)-succinyl-L-ornithine + 2 NH4(+) + CO2</text>
        <dbReference type="Rhea" id="RHEA:19533"/>
        <dbReference type="ChEBI" id="CHEBI:15377"/>
        <dbReference type="ChEBI" id="CHEBI:15378"/>
        <dbReference type="ChEBI" id="CHEBI:16526"/>
        <dbReference type="ChEBI" id="CHEBI:28938"/>
        <dbReference type="ChEBI" id="CHEBI:58241"/>
        <dbReference type="ChEBI" id="CHEBI:58514"/>
        <dbReference type="EC" id="3.5.3.23"/>
    </reaction>
</comment>
<comment type="subunit">
    <text evidence="3">Homodimer.</text>
</comment>
<evidence type="ECO:0000313" key="4">
    <source>
        <dbReference type="EMBL" id="RCL41939.1"/>
    </source>
</evidence>
<evidence type="ECO:0000256" key="2">
    <source>
        <dbReference type="ARBA" id="ARBA00022801"/>
    </source>
</evidence>
<feature type="binding site" evidence="3">
    <location>
        <position position="120"/>
    </location>
    <ligand>
        <name>substrate</name>
    </ligand>
</feature>
<dbReference type="PANTHER" id="PTHR30420">
    <property type="entry name" value="N-SUCCINYLARGININE DIHYDROLASE"/>
    <property type="match status" value="1"/>
</dbReference>
<keyword evidence="1 3" id="KW-0056">Arginine metabolism</keyword>
<feature type="binding site" evidence="3">
    <location>
        <begin position="29"/>
        <end position="38"/>
    </location>
    <ligand>
        <name>substrate</name>
    </ligand>
</feature>